<accession>A0ABW3MPF2</accession>
<dbReference type="PROSITE" id="PS50977">
    <property type="entry name" value="HTH_TETR_2"/>
    <property type="match status" value="1"/>
</dbReference>
<dbReference type="InterPro" id="IPR009057">
    <property type="entry name" value="Homeodomain-like_sf"/>
</dbReference>
<feature type="domain" description="HTH tetR-type" evidence="3">
    <location>
        <begin position="22"/>
        <end position="57"/>
    </location>
</feature>
<dbReference type="Proteomes" id="UP001597045">
    <property type="component" value="Unassembled WGS sequence"/>
</dbReference>
<feature type="non-terminal residue" evidence="4">
    <location>
        <position position="57"/>
    </location>
</feature>
<evidence type="ECO:0000313" key="4">
    <source>
        <dbReference type="EMBL" id="MFD1052553.1"/>
    </source>
</evidence>
<comment type="caution">
    <text evidence="2">Lacks conserved residue(s) required for the propagation of feature annotation.</text>
</comment>
<evidence type="ECO:0000313" key="5">
    <source>
        <dbReference type="Proteomes" id="UP001597045"/>
    </source>
</evidence>
<evidence type="ECO:0000259" key="3">
    <source>
        <dbReference type="PROSITE" id="PS50977"/>
    </source>
</evidence>
<dbReference type="EMBL" id="JBHTIS010004520">
    <property type="protein sequence ID" value="MFD1052553.1"/>
    <property type="molecule type" value="Genomic_DNA"/>
</dbReference>
<organism evidence="4 5">
    <name type="scientific">Kibdelosporangium lantanae</name>
    <dbReference type="NCBI Taxonomy" id="1497396"/>
    <lineage>
        <taxon>Bacteria</taxon>
        <taxon>Bacillati</taxon>
        <taxon>Actinomycetota</taxon>
        <taxon>Actinomycetes</taxon>
        <taxon>Pseudonocardiales</taxon>
        <taxon>Pseudonocardiaceae</taxon>
        <taxon>Kibdelosporangium</taxon>
    </lineage>
</organism>
<gene>
    <name evidence="4" type="ORF">ACFQ1S_46650</name>
</gene>
<dbReference type="Gene3D" id="1.10.357.10">
    <property type="entry name" value="Tetracycline Repressor, domain 2"/>
    <property type="match status" value="1"/>
</dbReference>
<keyword evidence="1 2" id="KW-0238">DNA-binding</keyword>
<protein>
    <submittedName>
        <fullName evidence="4">Helix-turn-helix domain-containing protein</fullName>
    </submittedName>
</protein>
<dbReference type="InterPro" id="IPR001647">
    <property type="entry name" value="HTH_TetR"/>
</dbReference>
<reference evidence="5" key="1">
    <citation type="journal article" date="2019" name="Int. J. Syst. Evol. Microbiol.">
        <title>The Global Catalogue of Microorganisms (GCM) 10K type strain sequencing project: providing services to taxonomists for standard genome sequencing and annotation.</title>
        <authorList>
            <consortium name="The Broad Institute Genomics Platform"/>
            <consortium name="The Broad Institute Genome Sequencing Center for Infectious Disease"/>
            <person name="Wu L."/>
            <person name="Ma J."/>
        </authorList>
    </citation>
    <scope>NUCLEOTIDE SEQUENCE [LARGE SCALE GENOMIC DNA]</scope>
    <source>
        <strain evidence="5">JCM 31486</strain>
    </source>
</reference>
<name>A0ABW3MPF2_9PSEU</name>
<proteinExistence type="predicted"/>
<evidence type="ECO:0000256" key="1">
    <source>
        <dbReference type="ARBA" id="ARBA00023125"/>
    </source>
</evidence>
<dbReference type="Pfam" id="PF00440">
    <property type="entry name" value="TetR_N"/>
    <property type="match status" value="1"/>
</dbReference>
<comment type="caution">
    <text evidence="4">The sequence shown here is derived from an EMBL/GenBank/DDBJ whole genome shotgun (WGS) entry which is preliminary data.</text>
</comment>
<evidence type="ECO:0000256" key="2">
    <source>
        <dbReference type="PROSITE-ProRule" id="PRU00335"/>
    </source>
</evidence>
<keyword evidence="5" id="KW-1185">Reference proteome</keyword>
<sequence>MIRAVVQGDRPDIGGDVVTHGEEVRQRLLAAAVQLIPERGWSAVSTRVLAERAGVTP</sequence>
<dbReference type="SUPFAM" id="SSF46689">
    <property type="entry name" value="Homeodomain-like"/>
    <property type="match status" value="1"/>
</dbReference>